<dbReference type="AlphaFoldDB" id="Q5JCW7"/>
<proteinExistence type="predicted"/>
<accession>Q5JCW7</accession>
<dbReference type="EMBL" id="AP007204">
    <property type="protein sequence ID" value="BAD88384.1"/>
    <property type="molecule type" value="Genomic_DNA"/>
</dbReference>
<reference evidence="2" key="2">
    <citation type="journal article" date="2008" name="Nucleic Acids Res.">
        <title>The rice annotation project database (RAP-DB): 2008 update.</title>
        <authorList>
            <consortium name="The rice annotation project (RAP)"/>
        </authorList>
    </citation>
    <scope>GENOME REANNOTATION</scope>
    <source>
        <strain evidence="2">cv. Nipponbare</strain>
    </source>
</reference>
<reference evidence="2" key="1">
    <citation type="journal article" date="2005" name="Nature">
        <title>The map-based sequence of the rice genome.</title>
        <authorList>
            <consortium name="International rice genome sequencing project (IRGSP)"/>
            <person name="Matsumoto T."/>
            <person name="Wu J."/>
            <person name="Kanamori H."/>
            <person name="Katayose Y."/>
            <person name="Fujisawa M."/>
            <person name="Namiki N."/>
            <person name="Mizuno H."/>
            <person name="Yamamoto K."/>
            <person name="Antonio B.A."/>
            <person name="Baba T."/>
            <person name="Sakata K."/>
            <person name="Nagamura Y."/>
            <person name="Aoki H."/>
            <person name="Arikawa K."/>
            <person name="Arita K."/>
            <person name="Bito T."/>
            <person name="Chiden Y."/>
            <person name="Fujitsuka N."/>
            <person name="Fukunaka R."/>
            <person name="Hamada M."/>
            <person name="Harada C."/>
            <person name="Hayashi A."/>
            <person name="Hijishita S."/>
            <person name="Honda M."/>
            <person name="Hosokawa S."/>
            <person name="Ichikawa Y."/>
            <person name="Idonuma A."/>
            <person name="Iijima M."/>
            <person name="Ikeda M."/>
            <person name="Ikeno M."/>
            <person name="Ito K."/>
            <person name="Ito S."/>
            <person name="Ito T."/>
            <person name="Ito Y."/>
            <person name="Ito Y."/>
            <person name="Iwabuchi A."/>
            <person name="Kamiya K."/>
            <person name="Karasawa W."/>
            <person name="Kurita K."/>
            <person name="Katagiri S."/>
            <person name="Kikuta A."/>
            <person name="Kobayashi H."/>
            <person name="Kobayashi N."/>
            <person name="Machita K."/>
            <person name="Maehara T."/>
            <person name="Masukawa M."/>
            <person name="Mizubayashi T."/>
            <person name="Mukai Y."/>
            <person name="Nagasaki H."/>
            <person name="Nagata Y."/>
            <person name="Naito S."/>
            <person name="Nakashima M."/>
            <person name="Nakama Y."/>
            <person name="Nakamichi Y."/>
            <person name="Nakamura M."/>
            <person name="Meguro A."/>
            <person name="Negishi M."/>
            <person name="Ohta I."/>
            <person name="Ohta T."/>
            <person name="Okamoto M."/>
            <person name="Ono N."/>
            <person name="Saji S."/>
            <person name="Sakaguchi M."/>
            <person name="Sakai K."/>
            <person name="Shibata M."/>
            <person name="Shimokawa T."/>
            <person name="Song J."/>
            <person name="Takazaki Y."/>
            <person name="Terasawa K."/>
            <person name="Tsugane M."/>
            <person name="Tsuji K."/>
            <person name="Ueda S."/>
            <person name="Waki K."/>
            <person name="Yamagata H."/>
            <person name="Yamamoto M."/>
            <person name="Yamamoto S."/>
            <person name="Yamane H."/>
            <person name="Yoshiki S."/>
            <person name="Yoshihara R."/>
            <person name="Yukawa K."/>
            <person name="Zhong H."/>
            <person name="Yano M."/>
            <person name="Yuan Q."/>
            <person name="Ouyang S."/>
            <person name="Liu J."/>
            <person name="Jones K.M."/>
            <person name="Gansberger K."/>
            <person name="Moffat K."/>
            <person name="Hill J."/>
            <person name="Bera J."/>
            <person name="Fadrosh D."/>
            <person name="Jin S."/>
            <person name="Johri S."/>
            <person name="Kim M."/>
            <person name="Overton L."/>
            <person name="Reardon M."/>
            <person name="Tsitrin T."/>
            <person name="Vuong H."/>
            <person name="Weaver B."/>
            <person name="Ciecko A."/>
            <person name="Tallon L."/>
            <person name="Jackson J."/>
            <person name="Pai G."/>
            <person name="Aken S.V."/>
            <person name="Utterback T."/>
            <person name="Reidmuller S."/>
            <person name="Feldblyum T."/>
            <person name="Hsiao J."/>
            <person name="Zismann V."/>
            <person name="Iobst S."/>
            <person name="de Vazeille A.R."/>
            <person name="Buell C.R."/>
            <person name="Ying K."/>
            <person name="Li Y."/>
            <person name="Lu T."/>
            <person name="Huang Y."/>
            <person name="Zhao Q."/>
            <person name="Feng Q."/>
            <person name="Zhang L."/>
            <person name="Zhu J."/>
            <person name="Weng Q."/>
            <person name="Mu J."/>
            <person name="Lu Y."/>
            <person name="Fan D."/>
            <person name="Liu Y."/>
            <person name="Guan J."/>
            <person name="Zhang Y."/>
            <person name="Yu S."/>
            <person name="Liu X."/>
            <person name="Zhang Y."/>
            <person name="Hong G."/>
            <person name="Han B."/>
            <person name="Choisne N."/>
            <person name="Demange N."/>
            <person name="Orjeda G."/>
            <person name="Samain S."/>
            <person name="Cattolico L."/>
            <person name="Pelletier E."/>
            <person name="Couloux A."/>
            <person name="Segurens B."/>
            <person name="Wincker P."/>
            <person name="D'Hont A."/>
            <person name="Scarpelli C."/>
            <person name="Weissenbach J."/>
            <person name="Salanoubat M."/>
            <person name="Quetier F."/>
            <person name="Yu Y."/>
            <person name="Kim H.R."/>
            <person name="Rambo T."/>
            <person name="Currie J."/>
            <person name="Collura K."/>
            <person name="Luo M."/>
            <person name="Yang T."/>
            <person name="Ammiraju J.S.S."/>
            <person name="Engler F."/>
            <person name="Soderlund C."/>
            <person name="Wing R.A."/>
            <person name="Palmer L.E."/>
            <person name="de la Bastide M."/>
            <person name="Spiegel L."/>
            <person name="Nascimento L."/>
            <person name="Zutavern T."/>
            <person name="O'Shaughnessy A."/>
            <person name="Dike S."/>
            <person name="Dedhia N."/>
            <person name="Preston R."/>
            <person name="Balija V."/>
            <person name="McCombie W.R."/>
            <person name="Chow T."/>
            <person name="Chen H."/>
            <person name="Chung M."/>
            <person name="Chen C."/>
            <person name="Shaw J."/>
            <person name="Wu H."/>
            <person name="Hsiao K."/>
            <person name="Chao Y."/>
            <person name="Chu M."/>
            <person name="Cheng C."/>
            <person name="Hour A."/>
            <person name="Lee P."/>
            <person name="Lin S."/>
            <person name="Lin Y."/>
            <person name="Liou J."/>
            <person name="Liu S."/>
            <person name="Hsing Y."/>
            <person name="Raghuvanshi S."/>
            <person name="Mohanty A."/>
            <person name="Bharti A.K."/>
            <person name="Gaur A."/>
            <person name="Gupta V."/>
            <person name="Kumar D."/>
            <person name="Ravi V."/>
            <person name="Vij S."/>
            <person name="Kapur A."/>
            <person name="Khurana P."/>
            <person name="Khurana P."/>
            <person name="Khurana J.P."/>
            <person name="Tyagi A.K."/>
            <person name="Gaikwad K."/>
            <person name="Singh A."/>
            <person name="Dalal V."/>
            <person name="Srivastava S."/>
            <person name="Dixit A."/>
            <person name="Pal A.K."/>
            <person name="Ghazi I.A."/>
            <person name="Yadav M."/>
            <person name="Pandit A."/>
            <person name="Bhargava A."/>
            <person name="Sureshbabu K."/>
            <person name="Batra K."/>
            <person name="Sharma T.R."/>
            <person name="Mohapatra T."/>
            <person name="Singh N.K."/>
            <person name="Messing J."/>
            <person name="Nelson A.B."/>
            <person name="Fuks G."/>
            <person name="Kavchok S."/>
            <person name="Keizer G."/>
            <person name="Linton E."/>
            <person name="Llaca V."/>
            <person name="Song R."/>
            <person name="Tanyolac B."/>
            <person name="Young S."/>
            <person name="Ho-Il K."/>
            <person name="Hahn J.H."/>
            <person name="Sangsakoo G."/>
            <person name="Vanavichit A."/>
            <person name="de Mattos Luiz.A.T."/>
            <person name="Zimmer P.D."/>
            <person name="Malone G."/>
            <person name="Dellagostin O."/>
            <person name="de Oliveira A.C."/>
            <person name="Bevan M."/>
            <person name="Bancroft I."/>
            <person name="Minx P."/>
            <person name="Cordum H."/>
            <person name="Wilson R."/>
            <person name="Cheng Z."/>
            <person name="Jin W."/>
            <person name="Jiang J."/>
            <person name="Leong S.A."/>
            <person name="Iwama H."/>
            <person name="Gojobori T."/>
            <person name="Itoh T."/>
            <person name="Niimura Y."/>
            <person name="Fujii Y."/>
            <person name="Habara T."/>
            <person name="Sakai H."/>
            <person name="Sato Y."/>
            <person name="Wilson G."/>
            <person name="Kumar K."/>
            <person name="McCouch S."/>
            <person name="Juretic N."/>
            <person name="Hoen D."/>
            <person name="Wright S."/>
            <person name="Bruskiewich R."/>
            <person name="Bureau T."/>
            <person name="Miyao A."/>
            <person name="Hirochika H."/>
            <person name="Nishikawa T."/>
            <person name="Kadowaki K."/>
            <person name="Sugiura M."/>
            <person name="Burr B."/>
            <person name="Sasaki T."/>
        </authorList>
    </citation>
    <scope>NUCLEOTIDE SEQUENCE [LARGE SCALE GENOMIC DNA]</scope>
    <source>
        <strain evidence="2">cv. Nipponbare</strain>
    </source>
</reference>
<protein>
    <submittedName>
        <fullName evidence="1">Uncharacterized protein</fullName>
    </submittedName>
</protein>
<evidence type="ECO:0000313" key="2">
    <source>
        <dbReference type="Proteomes" id="UP000000763"/>
    </source>
</evidence>
<gene>
    <name evidence="1" type="primary">OSJNBa0008D05.2</name>
</gene>
<dbReference type="Proteomes" id="UP000000763">
    <property type="component" value="Chromosome 1"/>
</dbReference>
<evidence type="ECO:0000313" key="1">
    <source>
        <dbReference type="EMBL" id="BAD88384.1"/>
    </source>
</evidence>
<organism evidence="1 2">
    <name type="scientific">Oryza sativa subsp. japonica</name>
    <name type="common">Rice</name>
    <dbReference type="NCBI Taxonomy" id="39947"/>
    <lineage>
        <taxon>Eukaryota</taxon>
        <taxon>Viridiplantae</taxon>
        <taxon>Streptophyta</taxon>
        <taxon>Embryophyta</taxon>
        <taxon>Tracheophyta</taxon>
        <taxon>Spermatophyta</taxon>
        <taxon>Magnoliopsida</taxon>
        <taxon>Liliopsida</taxon>
        <taxon>Poales</taxon>
        <taxon>Poaceae</taxon>
        <taxon>BOP clade</taxon>
        <taxon>Oryzoideae</taxon>
        <taxon>Oryzeae</taxon>
        <taxon>Oryzinae</taxon>
        <taxon>Oryza</taxon>
        <taxon>Oryza sativa</taxon>
    </lineage>
</organism>
<name>Q5JCW7_ORYSJ</name>
<sequence>MRGLPRAMNPVVADGLGGLEWRRRTGSAELGGVGEPSSSPLQIQSGVAQGVSSSGLCGGGKGEGVAAATRAGGEPMAWTPAGDLSGGVSWAPQSEVEQGSLAPLLSRSGVGGAGEPPLFGLGGGVRYGCKGAAMAGFGASLAKLHHHGVLHGVVSDDD</sequence>